<name>A0A173S6P3_9FIRM</name>
<reference evidence="1 2" key="1">
    <citation type="submission" date="2015-09" db="EMBL/GenBank/DDBJ databases">
        <authorList>
            <consortium name="Pathogen Informatics"/>
        </authorList>
    </citation>
    <scope>NUCLEOTIDE SEQUENCE [LARGE SCALE GENOMIC DNA]</scope>
    <source>
        <strain evidence="1 2">2789STDY5608863</strain>
    </source>
</reference>
<organism evidence="1 2">
    <name type="scientific">Roseburia faecis</name>
    <dbReference type="NCBI Taxonomy" id="301302"/>
    <lineage>
        <taxon>Bacteria</taxon>
        <taxon>Bacillati</taxon>
        <taxon>Bacillota</taxon>
        <taxon>Clostridia</taxon>
        <taxon>Lachnospirales</taxon>
        <taxon>Lachnospiraceae</taxon>
        <taxon>Roseburia</taxon>
    </lineage>
</organism>
<gene>
    <name evidence="1" type="ORF">ERS852420_01128</name>
</gene>
<dbReference type="Proteomes" id="UP000095495">
    <property type="component" value="Unassembled WGS sequence"/>
</dbReference>
<protein>
    <submittedName>
        <fullName evidence="1">Uncharacterized protein</fullName>
    </submittedName>
</protein>
<proteinExistence type="predicted"/>
<dbReference type="AlphaFoldDB" id="A0A173S6P3"/>
<evidence type="ECO:0000313" key="2">
    <source>
        <dbReference type="Proteomes" id="UP000095495"/>
    </source>
</evidence>
<dbReference type="RefSeq" id="WP_055261904.1">
    <property type="nucleotide sequence ID" value="NZ_CYXV01000004.1"/>
</dbReference>
<dbReference type="EMBL" id="CYXV01000004">
    <property type="protein sequence ID" value="CUM85930.1"/>
    <property type="molecule type" value="Genomic_DNA"/>
</dbReference>
<accession>A0A173S6P3</accession>
<sequence>MVKLIKTLDVQNASLNVITAGRRFPLAQFAGKIEITEHQSMAPILGRRCKGEKKIYASFILCQNIEYQSDDTFNTGKVYEAVGDVQGEQSCERLIFSGLRFEDMDPLEGTVTLEVTDLELIRKMIEM</sequence>
<evidence type="ECO:0000313" key="1">
    <source>
        <dbReference type="EMBL" id="CUM85930.1"/>
    </source>
</evidence>